<name>A0A6C2CM74_9RHOO</name>
<proteinExistence type="predicted"/>
<gene>
    <name evidence="2" type="ORF">ETQ85_17725</name>
</gene>
<evidence type="ECO:0000313" key="3">
    <source>
        <dbReference type="Proteomes" id="UP000389128"/>
    </source>
</evidence>
<protein>
    <submittedName>
        <fullName evidence="2">Uncharacterized protein</fullName>
    </submittedName>
</protein>
<sequence>MANLGVTGGIGAGIMQGLQFMRQREGDARQEQALQNQSAMVDIHKQDQAFKVQEQDRKGRMLKGYQEIMADPDLSDAERYSKFAREHAMDMTPDEHLAVKKVVEPMVQAFGTDAIHRAVNARDLSGIEKVLSIRAPGSKAAFSGDGKRLVVSTPDARQTDYDWSGFATAHGLYGYLDQQKAQAKSALDARKTEAEIQEKIANANMRDRLPQLNLGAGGKEEKGNSGFPFDTKDLEAVTPIDPATSKTDPQKLANIGANAESILRLNVPMQKSPRNALSIAAALEKGEMKPEAIYDPATNTYFKGVKFGSGAVRIASESDIDPDQFHGNKPGTTSVRLAADKAWLPQYLGTFKDLKQRASLEAAIKADTPQGQADRNKIIEAYDKFQSSGVEVPLFLRQQYNALRTGDRLKVAPAEKKPAAPRFAPGGIGRKPLPDTSGYGAGGTRGTSLAGEAFDGYIADPVVGFFKESAAKARAE</sequence>
<reference evidence="2 3" key="1">
    <citation type="submission" date="2019-01" db="EMBL/GenBank/DDBJ databases">
        <title>Zoogloea oleivorans genome sequencing and assembly.</title>
        <authorList>
            <person name="Tancsics A."/>
            <person name="Farkas M."/>
            <person name="Kriszt B."/>
            <person name="Maroti G."/>
            <person name="Horvath B."/>
        </authorList>
    </citation>
    <scope>NUCLEOTIDE SEQUENCE [LARGE SCALE GENOMIC DNA]</scope>
    <source>
        <strain evidence="2 3">Buc</strain>
    </source>
</reference>
<comment type="caution">
    <text evidence="2">The sequence shown here is derived from an EMBL/GenBank/DDBJ whole genome shotgun (WGS) entry which is preliminary data.</text>
</comment>
<feature type="region of interest" description="Disordered" evidence="1">
    <location>
        <begin position="415"/>
        <end position="444"/>
    </location>
</feature>
<evidence type="ECO:0000313" key="2">
    <source>
        <dbReference type="EMBL" id="TYC54726.1"/>
    </source>
</evidence>
<dbReference type="Proteomes" id="UP000389128">
    <property type="component" value="Unassembled WGS sequence"/>
</dbReference>
<organism evidence="2 3">
    <name type="scientific">Zoogloea oleivorans</name>
    <dbReference type="NCBI Taxonomy" id="1552750"/>
    <lineage>
        <taxon>Bacteria</taxon>
        <taxon>Pseudomonadati</taxon>
        <taxon>Pseudomonadota</taxon>
        <taxon>Betaproteobacteria</taxon>
        <taxon>Rhodocyclales</taxon>
        <taxon>Zoogloeaceae</taxon>
        <taxon>Zoogloea</taxon>
    </lineage>
</organism>
<dbReference type="RefSeq" id="WP_148580419.1">
    <property type="nucleotide sequence ID" value="NZ_SDKK01000017.1"/>
</dbReference>
<dbReference type="EMBL" id="SDKK01000017">
    <property type="protein sequence ID" value="TYC54726.1"/>
    <property type="molecule type" value="Genomic_DNA"/>
</dbReference>
<evidence type="ECO:0000256" key="1">
    <source>
        <dbReference type="SAM" id="MobiDB-lite"/>
    </source>
</evidence>
<accession>A0A6C2CM74</accession>
<dbReference type="AlphaFoldDB" id="A0A6C2CM74"/>
<keyword evidence="3" id="KW-1185">Reference proteome</keyword>